<accession>A0AAU7DHV5</accession>
<organism evidence="2">
    <name type="scientific">Telmatobacter sp. DSM 110680</name>
    <dbReference type="NCBI Taxonomy" id="3036704"/>
    <lineage>
        <taxon>Bacteria</taxon>
        <taxon>Pseudomonadati</taxon>
        <taxon>Acidobacteriota</taxon>
        <taxon>Terriglobia</taxon>
        <taxon>Terriglobales</taxon>
        <taxon>Acidobacteriaceae</taxon>
        <taxon>Telmatobacter</taxon>
    </lineage>
</organism>
<evidence type="ECO:0000256" key="1">
    <source>
        <dbReference type="SAM" id="SignalP"/>
    </source>
</evidence>
<reference evidence="2" key="1">
    <citation type="submission" date="2023-03" db="EMBL/GenBank/DDBJ databases">
        <title>Edaphobacter sp.</title>
        <authorList>
            <person name="Huber K.J."/>
            <person name="Papendorf J."/>
            <person name="Pilke C."/>
            <person name="Bunk B."/>
            <person name="Sproeer C."/>
            <person name="Pester M."/>
        </authorList>
    </citation>
    <scope>NUCLEOTIDE SEQUENCE</scope>
    <source>
        <strain evidence="2">DSM 110680</strain>
    </source>
</reference>
<feature type="chain" id="PRO_5043481698" description="Polyisoprenoid-binding protein YceI" evidence="1">
    <location>
        <begin position="26"/>
        <end position="201"/>
    </location>
</feature>
<dbReference type="AlphaFoldDB" id="A0AAU7DHV5"/>
<dbReference type="RefSeq" id="WP_348262076.1">
    <property type="nucleotide sequence ID" value="NZ_CP121196.1"/>
</dbReference>
<gene>
    <name evidence="2" type="ORF">P8935_20010</name>
</gene>
<evidence type="ECO:0008006" key="3">
    <source>
        <dbReference type="Google" id="ProtNLM"/>
    </source>
</evidence>
<sequence>MKMRMLAQSICATAVLSLLSISASAQSTVTAYAGATDVTLSSTFTSALTALSVKVGQVNPTMVSGGVVSFPIVTGVIDRDTAMGNLIHSGGLTFEGGSTTVRLQDFIIDTTGSMPMITGVAVVDNKVVGRLPLFDLTLPSGFSVPLKTHGNTLALMGVKVTLDAKAAAALNKVYGVSQFTAGLSIGTANVTAYVSSADWTY</sequence>
<keyword evidence="1" id="KW-0732">Signal</keyword>
<name>A0AAU7DHV5_9BACT</name>
<dbReference type="EMBL" id="CP121196">
    <property type="protein sequence ID" value="XBH16848.1"/>
    <property type="molecule type" value="Genomic_DNA"/>
</dbReference>
<proteinExistence type="predicted"/>
<feature type="signal peptide" evidence="1">
    <location>
        <begin position="1"/>
        <end position="25"/>
    </location>
</feature>
<evidence type="ECO:0000313" key="2">
    <source>
        <dbReference type="EMBL" id="XBH16848.1"/>
    </source>
</evidence>
<protein>
    <recommendedName>
        <fullName evidence="3">Polyisoprenoid-binding protein YceI</fullName>
    </recommendedName>
</protein>